<organism evidence="1 4">
    <name type="scientific">Mycobacterium tuberculosis</name>
    <dbReference type="NCBI Taxonomy" id="1773"/>
    <lineage>
        <taxon>Bacteria</taxon>
        <taxon>Bacillati</taxon>
        <taxon>Actinomycetota</taxon>
        <taxon>Actinomycetes</taxon>
        <taxon>Mycobacteriales</taxon>
        <taxon>Mycobacteriaceae</taxon>
        <taxon>Mycobacterium</taxon>
        <taxon>Mycobacterium tuberculosis complex</taxon>
    </lineage>
</organism>
<dbReference type="EMBL" id="CNFU01001678">
    <property type="protein sequence ID" value="CKT65442.1"/>
    <property type="molecule type" value="Genomic_DNA"/>
</dbReference>
<dbReference type="Proteomes" id="UP000049023">
    <property type="component" value="Unassembled WGS sequence"/>
</dbReference>
<sequence length="70" mass="7704">MNPPPGELMYMVISRSGSNDSNTSNCAMMSFADASSTWTPRKMMRSSNSLLYGLDSLTPKLECSMNDGRM</sequence>
<reference evidence="3 4" key="1">
    <citation type="submission" date="2015-03" db="EMBL/GenBank/DDBJ databases">
        <authorList>
            <consortium name="Pathogen Informatics"/>
        </authorList>
    </citation>
    <scope>NUCLEOTIDE SEQUENCE [LARGE SCALE GENOMIC DNA]</scope>
    <source>
        <strain evidence="1 4">Bir 187</strain>
        <strain evidence="2 3">M09401471</strain>
    </source>
</reference>
<dbReference type="AlphaFoldDB" id="A0A655AT30"/>
<accession>A0A655AT30</accession>
<dbReference type="EMBL" id="CSAJ01001458">
    <property type="protein sequence ID" value="COY00019.1"/>
    <property type="molecule type" value="Genomic_DNA"/>
</dbReference>
<gene>
    <name evidence="2" type="ORF">ERS007720_05060</name>
    <name evidence="1" type="ORF">ERS027661_04617</name>
</gene>
<proteinExistence type="predicted"/>
<evidence type="ECO:0000313" key="2">
    <source>
        <dbReference type="EMBL" id="COY00019.1"/>
    </source>
</evidence>
<evidence type="ECO:0000313" key="1">
    <source>
        <dbReference type="EMBL" id="CKT65442.1"/>
    </source>
</evidence>
<evidence type="ECO:0000313" key="3">
    <source>
        <dbReference type="Proteomes" id="UP000044938"/>
    </source>
</evidence>
<protein>
    <submittedName>
        <fullName evidence="1">Uncharacterized protein</fullName>
    </submittedName>
</protein>
<dbReference type="Proteomes" id="UP000044938">
    <property type="component" value="Unassembled WGS sequence"/>
</dbReference>
<evidence type="ECO:0000313" key="4">
    <source>
        <dbReference type="Proteomes" id="UP000049023"/>
    </source>
</evidence>
<name>A0A655AT30_MYCTX</name>